<dbReference type="PANTHER" id="PTHR14226:SF29">
    <property type="entry name" value="NEUROPATHY TARGET ESTERASE SWS"/>
    <property type="match status" value="1"/>
</dbReference>
<feature type="short sequence motif" description="GXSXG" evidence="10">
    <location>
        <begin position="539"/>
        <end position="543"/>
    </location>
</feature>
<evidence type="ECO:0000256" key="8">
    <source>
        <dbReference type="ARBA" id="ARBA00023235"/>
    </source>
</evidence>
<comment type="caution">
    <text evidence="14">The sequence shown here is derived from an EMBL/GenBank/DDBJ whole genome shotgun (WGS) entry which is preliminary data.</text>
</comment>
<evidence type="ECO:0000256" key="6">
    <source>
        <dbReference type="ARBA" id="ARBA00022963"/>
    </source>
</evidence>
<dbReference type="InterPro" id="IPR036724">
    <property type="entry name" value="Cobalamin-bd_sf"/>
</dbReference>
<evidence type="ECO:0000256" key="9">
    <source>
        <dbReference type="ARBA" id="ARBA00023285"/>
    </source>
</evidence>
<dbReference type="EMBL" id="CAMXCT020000001">
    <property type="protein sequence ID" value="CAL1124810.1"/>
    <property type="molecule type" value="Genomic_DNA"/>
</dbReference>
<dbReference type="PROSITE" id="PS51332">
    <property type="entry name" value="B12_BINDING"/>
    <property type="match status" value="1"/>
</dbReference>
<organism evidence="14">
    <name type="scientific">Cladocopium goreaui</name>
    <dbReference type="NCBI Taxonomy" id="2562237"/>
    <lineage>
        <taxon>Eukaryota</taxon>
        <taxon>Sar</taxon>
        <taxon>Alveolata</taxon>
        <taxon>Dinophyceae</taxon>
        <taxon>Suessiales</taxon>
        <taxon>Symbiodiniaceae</taxon>
        <taxon>Cladocopium</taxon>
    </lineage>
</organism>
<dbReference type="SUPFAM" id="SSF51206">
    <property type="entry name" value="cAMP-binding domain-like"/>
    <property type="match status" value="1"/>
</dbReference>
<dbReference type="Gene3D" id="2.60.120.10">
    <property type="entry name" value="Jelly Rolls"/>
    <property type="match status" value="1"/>
</dbReference>
<evidence type="ECO:0000313" key="17">
    <source>
        <dbReference type="Proteomes" id="UP001152797"/>
    </source>
</evidence>
<dbReference type="Pfam" id="PF00027">
    <property type="entry name" value="cNMP_binding"/>
    <property type="match status" value="1"/>
</dbReference>
<dbReference type="InterPro" id="IPR006159">
    <property type="entry name" value="Acid_CoA_mut_C"/>
</dbReference>
<dbReference type="SMART" id="SM00100">
    <property type="entry name" value="cNMP"/>
    <property type="match status" value="1"/>
</dbReference>
<evidence type="ECO:0000313" key="14">
    <source>
        <dbReference type="EMBL" id="CAI3971435.1"/>
    </source>
</evidence>
<dbReference type="CDD" id="cd00038">
    <property type="entry name" value="CAP_ED"/>
    <property type="match status" value="1"/>
</dbReference>
<evidence type="ECO:0000256" key="2">
    <source>
        <dbReference type="ARBA" id="ARBA00006636"/>
    </source>
</evidence>
<dbReference type="GO" id="GO:0016853">
    <property type="term" value="F:isomerase activity"/>
    <property type="evidence" value="ECO:0007669"/>
    <property type="project" value="UniProtKB-KW"/>
</dbReference>
<evidence type="ECO:0000259" key="13">
    <source>
        <dbReference type="PROSITE" id="PS51635"/>
    </source>
</evidence>
<dbReference type="SUPFAM" id="SSF52151">
    <property type="entry name" value="FabD/lysophospholipase-like"/>
    <property type="match status" value="1"/>
</dbReference>
<dbReference type="InterPro" id="IPR002641">
    <property type="entry name" value="PNPLA_dom"/>
</dbReference>
<dbReference type="SUPFAM" id="SSF52242">
    <property type="entry name" value="Cobalamin (vitamin B12)-binding domain"/>
    <property type="match status" value="1"/>
</dbReference>
<feature type="domain" description="Cyclic nucleotide-binding" evidence="11">
    <location>
        <begin position="183"/>
        <end position="287"/>
    </location>
</feature>
<dbReference type="AlphaFoldDB" id="A0A9P1FE88"/>
<keyword evidence="8" id="KW-0413">Isomerase</keyword>
<dbReference type="PROSITE" id="PS51635">
    <property type="entry name" value="PNPLA"/>
    <property type="match status" value="1"/>
</dbReference>
<dbReference type="InterPro" id="IPR014710">
    <property type="entry name" value="RmlC-like_jellyroll"/>
</dbReference>
<protein>
    <submittedName>
        <fullName evidence="16">Uncharacterized NTE family protein Mb2594</fullName>
    </submittedName>
</protein>
<dbReference type="InterPro" id="IPR050301">
    <property type="entry name" value="NTE"/>
</dbReference>
<evidence type="ECO:0000256" key="7">
    <source>
        <dbReference type="ARBA" id="ARBA00023098"/>
    </source>
</evidence>
<dbReference type="Gene3D" id="3.40.1090.10">
    <property type="entry name" value="Cytosolic phospholipase A2 catalytic domain"/>
    <property type="match status" value="2"/>
</dbReference>
<feature type="domain" description="PNPLA" evidence="13">
    <location>
        <begin position="508"/>
        <end position="672"/>
    </location>
</feature>
<dbReference type="GO" id="GO:0016042">
    <property type="term" value="P:lipid catabolic process"/>
    <property type="evidence" value="ECO:0007669"/>
    <property type="project" value="UniProtKB-UniRule"/>
</dbReference>
<dbReference type="GO" id="GO:0004622">
    <property type="term" value="F:phosphatidylcholine lysophospholipase activity"/>
    <property type="evidence" value="ECO:0007669"/>
    <property type="project" value="UniProtKB-ARBA"/>
</dbReference>
<feature type="active site" description="Nucleophile" evidence="10">
    <location>
        <position position="541"/>
    </location>
</feature>
<dbReference type="GO" id="GO:0031419">
    <property type="term" value="F:cobalamin binding"/>
    <property type="evidence" value="ECO:0007669"/>
    <property type="project" value="UniProtKB-KW"/>
</dbReference>
<evidence type="ECO:0000313" key="16">
    <source>
        <dbReference type="EMBL" id="CAL4758747.1"/>
    </source>
</evidence>
<dbReference type="InterPro" id="IPR018490">
    <property type="entry name" value="cNMP-bd_dom_sf"/>
</dbReference>
<evidence type="ECO:0000256" key="4">
    <source>
        <dbReference type="ARBA" id="ARBA00022723"/>
    </source>
</evidence>
<feature type="active site" description="Proton acceptor" evidence="10">
    <location>
        <position position="659"/>
    </location>
</feature>
<dbReference type="Pfam" id="PF02310">
    <property type="entry name" value="B12-binding"/>
    <property type="match status" value="1"/>
</dbReference>
<keyword evidence="5 10" id="KW-0378">Hydrolase</keyword>
<dbReference type="OrthoDB" id="198977at2759"/>
<feature type="short sequence motif" description="DGA/G" evidence="10">
    <location>
        <begin position="659"/>
        <end position="661"/>
    </location>
</feature>
<proteinExistence type="inferred from homology"/>
<evidence type="ECO:0000313" key="15">
    <source>
        <dbReference type="EMBL" id="CAL1124810.1"/>
    </source>
</evidence>
<comment type="similarity">
    <text evidence="2">Belongs to the NTE family.</text>
</comment>
<evidence type="ECO:0000256" key="1">
    <source>
        <dbReference type="ARBA" id="ARBA00001922"/>
    </source>
</evidence>
<name>A0A9P1FE88_9DINO</name>
<accession>A0A9P1FE88</accession>
<evidence type="ECO:0000256" key="10">
    <source>
        <dbReference type="PROSITE-ProRule" id="PRU01161"/>
    </source>
</evidence>
<dbReference type="EMBL" id="CAMXCT030000001">
    <property type="protein sequence ID" value="CAL4758747.1"/>
    <property type="molecule type" value="Genomic_DNA"/>
</dbReference>
<dbReference type="Pfam" id="PF01734">
    <property type="entry name" value="Patatin"/>
    <property type="match status" value="1"/>
</dbReference>
<keyword evidence="6 10" id="KW-0442">Lipid degradation</keyword>
<dbReference type="PROSITE" id="PS50042">
    <property type="entry name" value="CNMP_BINDING_3"/>
    <property type="match status" value="1"/>
</dbReference>
<dbReference type="InterPro" id="IPR000595">
    <property type="entry name" value="cNMP-bd_dom"/>
</dbReference>
<keyword evidence="9" id="KW-0170">Cobalt</keyword>
<keyword evidence="3" id="KW-0846">Cobalamin</keyword>
<keyword evidence="17" id="KW-1185">Reference proteome</keyword>
<dbReference type="Proteomes" id="UP001152797">
    <property type="component" value="Unassembled WGS sequence"/>
</dbReference>
<dbReference type="InterPro" id="IPR016035">
    <property type="entry name" value="Acyl_Trfase/lysoPLipase"/>
</dbReference>
<dbReference type="PANTHER" id="PTHR14226">
    <property type="entry name" value="NEUROPATHY TARGET ESTERASE/SWISS CHEESE D.MELANOGASTER"/>
    <property type="match status" value="1"/>
</dbReference>
<feature type="domain" description="B12-binding" evidence="12">
    <location>
        <begin position="6"/>
        <end position="134"/>
    </location>
</feature>
<reference evidence="14" key="1">
    <citation type="submission" date="2022-10" db="EMBL/GenBank/DDBJ databases">
        <authorList>
            <person name="Chen Y."/>
            <person name="Dougan E. K."/>
            <person name="Chan C."/>
            <person name="Rhodes N."/>
            <person name="Thang M."/>
        </authorList>
    </citation>
    <scope>NUCLEOTIDE SEQUENCE</scope>
</reference>
<dbReference type="CDD" id="cd02071">
    <property type="entry name" value="MM_CoA_mut_B12_BD"/>
    <property type="match status" value="1"/>
</dbReference>
<keyword evidence="4" id="KW-0479">Metal-binding</keyword>
<dbReference type="NCBIfam" id="TIGR00640">
    <property type="entry name" value="acid_CoA_mut_C"/>
    <property type="match status" value="1"/>
</dbReference>
<dbReference type="InterPro" id="IPR006158">
    <property type="entry name" value="Cobalamin-bd"/>
</dbReference>
<evidence type="ECO:0000256" key="5">
    <source>
        <dbReference type="ARBA" id="ARBA00022801"/>
    </source>
</evidence>
<dbReference type="Gene3D" id="3.40.50.280">
    <property type="entry name" value="Cobalamin-binding domain"/>
    <property type="match status" value="1"/>
</dbReference>
<evidence type="ECO:0000259" key="12">
    <source>
        <dbReference type="PROSITE" id="PS51332"/>
    </source>
</evidence>
<dbReference type="GO" id="GO:0046872">
    <property type="term" value="F:metal ion binding"/>
    <property type="evidence" value="ECO:0007669"/>
    <property type="project" value="UniProtKB-KW"/>
</dbReference>
<sequence>MAEKRPIRVVLAKVGLDGHDRGIQVVARVLRDAGMEVIYTGLWQTNEAVIRAVEDEDADVLGISLLSGAHMSLMPLLINALNEHGLGHVKTVLGGIIPETDIPELEKMGVAKVFTPGTPLPEIAEFINDSALDAIGIHECVGKHASFRGDSRLRYSRADGIAKDLTLSTHPAPPLQMLRRCRLFQGIGPAELQKIAEQVQHRHFDSGDVIFRREEPGDSMFIVAQGRVKCVVEQEDGEFELLDYEEQGGHFGDLSLLVGGLRTSTATAVMDTELLELSHDRFQSLMMSVPGFAANLSRSLGFKLRGHTNKRPSRRRSAVVGIINSTLRTQALVKPLAEALVHAGDSVEVLTDRKRAWPTQGGYLVERIPDSSDGSSRSSLVRQRLSQVVEHHDRVLIDLTQSGVEDSLPKLLDQCEEIWWLVDPLFVETAHRNLNSLLQVNPKLASRIHLVWILRHSERFPPITLYDLGVNPLDFKVVLDENQSEPSLEQRKSISRLVRHLHGTRVGLALGGGAARGLAHLGVLRALDRAGIFFDHIAGTSVGALMGASYAAGWTPENALEHFAQELTPPWLVRKLPTGNGFYMWCMYMLNAWDRKLRPYLHEYRIEQFRIPFCSVAVDLISGSVVVRDRGDAVDAVLESINLPGISRPILRDGMALTDGGVLNNVPGDLLVERGNELVVGVDVVTKLSQQFAGNTPLMATHEMRRAGPIETLLRVSEVQNYGITAMRSGAIDFMISPDTSRFEFTDFSRAYELADLGEAAAEEAIPRLSELIAEHEKGR</sequence>
<evidence type="ECO:0000259" key="11">
    <source>
        <dbReference type="PROSITE" id="PS50042"/>
    </source>
</evidence>
<gene>
    <name evidence="14" type="ORF">C1SCF055_LOCUS25</name>
</gene>
<dbReference type="EMBL" id="CAMXCT010000001">
    <property type="protein sequence ID" value="CAI3971435.1"/>
    <property type="molecule type" value="Genomic_DNA"/>
</dbReference>
<keyword evidence="7 10" id="KW-0443">Lipid metabolism</keyword>
<evidence type="ECO:0000256" key="3">
    <source>
        <dbReference type="ARBA" id="ARBA00022628"/>
    </source>
</evidence>
<reference evidence="15" key="2">
    <citation type="submission" date="2024-04" db="EMBL/GenBank/DDBJ databases">
        <authorList>
            <person name="Chen Y."/>
            <person name="Shah S."/>
            <person name="Dougan E. K."/>
            <person name="Thang M."/>
            <person name="Chan C."/>
        </authorList>
    </citation>
    <scope>NUCLEOTIDE SEQUENCE [LARGE SCALE GENOMIC DNA]</scope>
</reference>
<comment type="caution">
    <text evidence="10">Lacks conserved residue(s) required for the propagation of feature annotation.</text>
</comment>
<comment type="cofactor">
    <cofactor evidence="1">
        <name>adenosylcob(III)alamin</name>
        <dbReference type="ChEBI" id="CHEBI:18408"/>
    </cofactor>
</comment>